<accession>A0A1G1WLZ0</accession>
<reference evidence="6 7" key="1">
    <citation type="journal article" date="2016" name="Nat. Commun.">
        <title>Thousands of microbial genomes shed light on interconnected biogeochemical processes in an aquifer system.</title>
        <authorList>
            <person name="Anantharaman K."/>
            <person name="Brown C.T."/>
            <person name="Hug L.A."/>
            <person name="Sharon I."/>
            <person name="Castelle C.J."/>
            <person name="Probst A.J."/>
            <person name="Thomas B.C."/>
            <person name="Singh A."/>
            <person name="Wilkins M.J."/>
            <person name="Karaoz U."/>
            <person name="Brodie E.L."/>
            <person name="Williams K.H."/>
            <person name="Hubbard S.S."/>
            <person name="Banfield J.F."/>
        </authorList>
    </citation>
    <scope>NUCLEOTIDE SEQUENCE [LARGE SCALE GENOMIC DNA]</scope>
</reference>
<dbReference type="Pfam" id="PF00831">
    <property type="entry name" value="Ribosomal_L29"/>
    <property type="match status" value="1"/>
</dbReference>
<keyword evidence="2 5" id="KW-0689">Ribosomal protein</keyword>
<dbReference type="GO" id="GO:0006412">
    <property type="term" value="P:translation"/>
    <property type="evidence" value="ECO:0007669"/>
    <property type="project" value="UniProtKB-UniRule"/>
</dbReference>
<dbReference type="NCBIfam" id="TIGR00012">
    <property type="entry name" value="L29"/>
    <property type="match status" value="1"/>
</dbReference>
<dbReference type="InterPro" id="IPR001854">
    <property type="entry name" value="Ribosomal_uL29"/>
</dbReference>
<evidence type="ECO:0000313" key="7">
    <source>
        <dbReference type="Proteomes" id="UP000177821"/>
    </source>
</evidence>
<dbReference type="InterPro" id="IPR036049">
    <property type="entry name" value="Ribosomal_uL29_sf"/>
</dbReference>
<protein>
    <recommendedName>
        <fullName evidence="4 5">Large ribosomal subunit protein uL29</fullName>
    </recommendedName>
</protein>
<organism evidence="6 7">
    <name type="scientific">Candidatus Woykebacteria bacterium RIFCSPHIGHO2_02_FULL_43_16b</name>
    <dbReference type="NCBI Taxonomy" id="1802601"/>
    <lineage>
        <taxon>Bacteria</taxon>
        <taxon>Candidatus Woykeibacteriota</taxon>
    </lineage>
</organism>
<sequence>MLKAKDLTSKNVPELLKSLADFQLEIFKMKSDLTKQKVKNVRAIKNKRIELARIKTILRQKEVKI</sequence>
<comment type="similarity">
    <text evidence="1 5">Belongs to the universal ribosomal protein uL29 family.</text>
</comment>
<dbReference type="EMBL" id="MHCX01000045">
    <property type="protein sequence ID" value="OGY28704.1"/>
    <property type="molecule type" value="Genomic_DNA"/>
</dbReference>
<dbReference type="SUPFAM" id="SSF46561">
    <property type="entry name" value="Ribosomal protein L29 (L29p)"/>
    <property type="match status" value="1"/>
</dbReference>
<keyword evidence="3 5" id="KW-0687">Ribonucleoprotein</keyword>
<name>A0A1G1WLZ0_9BACT</name>
<proteinExistence type="inferred from homology"/>
<dbReference type="AlphaFoldDB" id="A0A1G1WLZ0"/>
<evidence type="ECO:0000313" key="6">
    <source>
        <dbReference type="EMBL" id="OGY28704.1"/>
    </source>
</evidence>
<dbReference type="Gene3D" id="1.10.287.310">
    <property type="match status" value="1"/>
</dbReference>
<evidence type="ECO:0000256" key="4">
    <source>
        <dbReference type="ARBA" id="ARBA00035204"/>
    </source>
</evidence>
<dbReference type="GO" id="GO:1990904">
    <property type="term" value="C:ribonucleoprotein complex"/>
    <property type="evidence" value="ECO:0007669"/>
    <property type="project" value="UniProtKB-KW"/>
</dbReference>
<dbReference type="GO" id="GO:0003735">
    <property type="term" value="F:structural constituent of ribosome"/>
    <property type="evidence" value="ECO:0007669"/>
    <property type="project" value="InterPro"/>
</dbReference>
<evidence type="ECO:0000256" key="2">
    <source>
        <dbReference type="ARBA" id="ARBA00022980"/>
    </source>
</evidence>
<evidence type="ECO:0000256" key="5">
    <source>
        <dbReference type="HAMAP-Rule" id="MF_00374"/>
    </source>
</evidence>
<dbReference type="GO" id="GO:0005840">
    <property type="term" value="C:ribosome"/>
    <property type="evidence" value="ECO:0007669"/>
    <property type="project" value="UniProtKB-KW"/>
</dbReference>
<dbReference type="HAMAP" id="MF_00374">
    <property type="entry name" value="Ribosomal_uL29"/>
    <property type="match status" value="1"/>
</dbReference>
<comment type="caution">
    <text evidence="6">The sequence shown here is derived from an EMBL/GenBank/DDBJ whole genome shotgun (WGS) entry which is preliminary data.</text>
</comment>
<evidence type="ECO:0000256" key="3">
    <source>
        <dbReference type="ARBA" id="ARBA00023274"/>
    </source>
</evidence>
<gene>
    <name evidence="5" type="primary">rpmC</name>
    <name evidence="6" type="ORF">A3J50_01140</name>
</gene>
<evidence type="ECO:0000256" key="1">
    <source>
        <dbReference type="ARBA" id="ARBA00009254"/>
    </source>
</evidence>
<dbReference type="Proteomes" id="UP000177821">
    <property type="component" value="Unassembled WGS sequence"/>
</dbReference>